<comment type="caution">
    <text evidence="2">The sequence shown here is derived from an EMBL/GenBank/DDBJ whole genome shotgun (WGS) entry which is preliminary data.</text>
</comment>
<feature type="region of interest" description="Disordered" evidence="1">
    <location>
        <begin position="27"/>
        <end position="66"/>
    </location>
</feature>
<reference evidence="2" key="1">
    <citation type="journal article" date="2019" name="Sci. Rep.">
        <title>Draft genome of Tanacetum cinerariifolium, the natural source of mosquito coil.</title>
        <authorList>
            <person name="Yamashiro T."/>
            <person name="Shiraishi A."/>
            <person name="Satake H."/>
            <person name="Nakayama K."/>
        </authorList>
    </citation>
    <scope>NUCLEOTIDE SEQUENCE</scope>
</reference>
<name>A0A699XNV6_TANCI</name>
<dbReference type="EMBL" id="BKCJ011865983">
    <property type="protein sequence ID" value="GFD59516.1"/>
    <property type="molecule type" value="Genomic_DNA"/>
</dbReference>
<sequence>LSQVAREHGYVLAAIVGRECRYRGRCGPKGTTPGQPAHRHALAPAAGSRRWRRNRSAQPGVAARTA</sequence>
<accession>A0A699XNV6</accession>
<evidence type="ECO:0000313" key="2">
    <source>
        <dbReference type="EMBL" id="GFD59516.1"/>
    </source>
</evidence>
<organism evidence="2">
    <name type="scientific">Tanacetum cinerariifolium</name>
    <name type="common">Dalmatian daisy</name>
    <name type="synonym">Chrysanthemum cinerariifolium</name>
    <dbReference type="NCBI Taxonomy" id="118510"/>
    <lineage>
        <taxon>Eukaryota</taxon>
        <taxon>Viridiplantae</taxon>
        <taxon>Streptophyta</taxon>
        <taxon>Embryophyta</taxon>
        <taxon>Tracheophyta</taxon>
        <taxon>Spermatophyta</taxon>
        <taxon>Magnoliopsida</taxon>
        <taxon>eudicotyledons</taxon>
        <taxon>Gunneridae</taxon>
        <taxon>Pentapetalae</taxon>
        <taxon>asterids</taxon>
        <taxon>campanulids</taxon>
        <taxon>Asterales</taxon>
        <taxon>Asteraceae</taxon>
        <taxon>Asteroideae</taxon>
        <taxon>Anthemideae</taxon>
        <taxon>Anthemidinae</taxon>
        <taxon>Tanacetum</taxon>
    </lineage>
</organism>
<protein>
    <submittedName>
        <fullName evidence="2">Uncharacterized protein</fullName>
    </submittedName>
</protein>
<proteinExistence type="predicted"/>
<dbReference type="AlphaFoldDB" id="A0A699XNV6"/>
<evidence type="ECO:0000256" key="1">
    <source>
        <dbReference type="SAM" id="MobiDB-lite"/>
    </source>
</evidence>
<feature type="non-terminal residue" evidence="2">
    <location>
        <position position="1"/>
    </location>
</feature>
<gene>
    <name evidence="2" type="ORF">Tci_931485</name>
</gene>